<name>A0AA41NE51_SCICA</name>
<dbReference type="EMBL" id="JAATJV010425101">
    <property type="protein sequence ID" value="MBZ3888710.1"/>
    <property type="molecule type" value="Genomic_DNA"/>
</dbReference>
<dbReference type="Proteomes" id="UP001166674">
    <property type="component" value="Unassembled WGS sequence"/>
</dbReference>
<keyword evidence="3" id="KW-0808">Transferase</keyword>
<evidence type="ECO:0000313" key="3">
    <source>
        <dbReference type="EMBL" id="MBZ3888710.1"/>
    </source>
</evidence>
<dbReference type="Gene3D" id="1.20.120.330">
    <property type="entry name" value="Nucleotidyltransferases domain 2"/>
    <property type="match status" value="1"/>
</dbReference>
<gene>
    <name evidence="3" type="ORF">SUZIE_199315</name>
</gene>
<reference evidence="3" key="1">
    <citation type="submission" date="2020-03" db="EMBL/GenBank/DDBJ databases">
        <title>Studies in the Genomics of Life Span.</title>
        <authorList>
            <person name="Glass D."/>
        </authorList>
    </citation>
    <scope>NUCLEOTIDE SEQUENCE</scope>
    <source>
        <strain evidence="3">SUZIE</strain>
        <tissue evidence="3">Muscle</tissue>
    </source>
</reference>
<proteinExistence type="predicted"/>
<dbReference type="GO" id="GO:0005925">
    <property type="term" value="C:focal adhesion"/>
    <property type="evidence" value="ECO:0007669"/>
    <property type="project" value="InterPro"/>
</dbReference>
<protein>
    <submittedName>
        <fullName evidence="3">Focal adhesion kinase 1</fullName>
    </submittedName>
</protein>
<comment type="caution">
    <text evidence="3">The sequence shown here is derived from an EMBL/GenBank/DDBJ whole genome shotgun (WGS) entry which is preliminary data.</text>
</comment>
<accession>A0AA41NE51</accession>
<dbReference type="Gene3D" id="1.20.5.540">
    <property type="entry name" value="Single helix bin"/>
    <property type="match status" value="1"/>
</dbReference>
<evidence type="ECO:0000256" key="1">
    <source>
        <dbReference type="SAM" id="MobiDB-lite"/>
    </source>
</evidence>
<evidence type="ECO:0000313" key="4">
    <source>
        <dbReference type="Proteomes" id="UP001166674"/>
    </source>
</evidence>
<keyword evidence="4" id="KW-1185">Reference proteome</keyword>
<organism evidence="3 4">
    <name type="scientific">Sciurus carolinensis</name>
    <name type="common">Eastern gray squirrel</name>
    <dbReference type="NCBI Taxonomy" id="30640"/>
    <lineage>
        <taxon>Eukaryota</taxon>
        <taxon>Metazoa</taxon>
        <taxon>Chordata</taxon>
        <taxon>Craniata</taxon>
        <taxon>Vertebrata</taxon>
        <taxon>Euteleostomi</taxon>
        <taxon>Mammalia</taxon>
        <taxon>Eutheria</taxon>
        <taxon>Euarchontoglires</taxon>
        <taxon>Glires</taxon>
        <taxon>Rodentia</taxon>
        <taxon>Sciuromorpha</taxon>
        <taxon>Sciuridae</taxon>
        <taxon>Sciurinae</taxon>
        <taxon>Sciurini</taxon>
        <taxon>Sciurus</taxon>
    </lineage>
</organism>
<dbReference type="Pfam" id="PF03623">
    <property type="entry name" value="Focal_AT"/>
    <property type="match status" value="1"/>
</dbReference>
<dbReference type="GO" id="GO:0004713">
    <property type="term" value="F:protein tyrosine kinase activity"/>
    <property type="evidence" value="ECO:0007669"/>
    <property type="project" value="InterPro"/>
</dbReference>
<keyword evidence="3" id="KW-0418">Kinase</keyword>
<dbReference type="GO" id="GO:0007172">
    <property type="term" value="P:signal complex assembly"/>
    <property type="evidence" value="ECO:0007669"/>
    <property type="project" value="InterPro"/>
</dbReference>
<dbReference type="AlphaFoldDB" id="A0AA41NE51"/>
<dbReference type="SUPFAM" id="SSF68993">
    <property type="entry name" value="FAT domain of focal adhesion kinase"/>
    <property type="match status" value="1"/>
</dbReference>
<dbReference type="InterPro" id="IPR005189">
    <property type="entry name" value="Focal_adhesion_kin_target_dom"/>
</dbReference>
<feature type="domain" description="Focal AT" evidence="2">
    <location>
        <begin position="93"/>
        <end position="151"/>
    </location>
</feature>
<dbReference type="InterPro" id="IPR036137">
    <property type="entry name" value="Focal_adhe_kin_target_dom_sf"/>
</dbReference>
<evidence type="ECO:0000259" key="2">
    <source>
        <dbReference type="Pfam" id="PF03623"/>
    </source>
</evidence>
<sequence length="151" mass="16731">MAGSIYPGPPSLMDQSESWNHRPQEIPMCQPNVEDSVALDLRGMGQEISLPPTANLDPSNDKVYENVTGLVKAAIKMSSKIQPVPPEDYVPMIKIAQKLLNSDLGELISKMQLAQQCAMTRLQQEYKKQMLTAAHALMVDAKHLLDFIDQA</sequence>
<feature type="region of interest" description="Disordered" evidence="1">
    <location>
        <begin position="1"/>
        <end position="24"/>
    </location>
</feature>